<feature type="domain" description="ABC transporter" evidence="8">
    <location>
        <begin position="18"/>
        <end position="267"/>
    </location>
</feature>
<dbReference type="GO" id="GO:0015833">
    <property type="term" value="P:peptide transport"/>
    <property type="evidence" value="ECO:0007669"/>
    <property type="project" value="InterPro"/>
</dbReference>
<keyword evidence="4" id="KW-1003">Cell membrane</keyword>
<dbReference type="GO" id="GO:0005524">
    <property type="term" value="F:ATP binding"/>
    <property type="evidence" value="ECO:0007669"/>
    <property type="project" value="UniProtKB-KW"/>
</dbReference>
<dbReference type="SUPFAM" id="SSF52540">
    <property type="entry name" value="P-loop containing nucleoside triphosphate hydrolases"/>
    <property type="match status" value="2"/>
</dbReference>
<dbReference type="InterPro" id="IPR027417">
    <property type="entry name" value="P-loop_NTPase"/>
</dbReference>
<dbReference type="FunFam" id="3.40.50.300:FF:000016">
    <property type="entry name" value="Oligopeptide ABC transporter ATP-binding component"/>
    <property type="match status" value="1"/>
</dbReference>
<comment type="caution">
    <text evidence="9">The sequence shown here is derived from an EMBL/GenBank/DDBJ whole genome shotgun (WGS) entry which is preliminary data.</text>
</comment>
<dbReference type="Pfam" id="PF00005">
    <property type="entry name" value="ABC_tran"/>
    <property type="match status" value="2"/>
</dbReference>
<gene>
    <name evidence="9" type="ORF">LZD57_19215</name>
</gene>
<dbReference type="RefSeq" id="WP_233721205.1">
    <property type="nucleotide sequence ID" value="NZ_JAJUWU010000021.1"/>
</dbReference>
<evidence type="ECO:0000256" key="1">
    <source>
        <dbReference type="ARBA" id="ARBA00004417"/>
    </source>
</evidence>
<dbReference type="PANTHER" id="PTHR43297:SF2">
    <property type="entry name" value="DIPEPTIDE TRANSPORT ATP-BINDING PROTEIN DPPD"/>
    <property type="match status" value="1"/>
</dbReference>
<dbReference type="PROSITE" id="PS00211">
    <property type="entry name" value="ABC_TRANSPORTER_1"/>
    <property type="match status" value="2"/>
</dbReference>
<organism evidence="9 10">
    <name type="scientific">Jiella avicenniae</name>
    <dbReference type="NCBI Taxonomy" id="2907202"/>
    <lineage>
        <taxon>Bacteria</taxon>
        <taxon>Pseudomonadati</taxon>
        <taxon>Pseudomonadota</taxon>
        <taxon>Alphaproteobacteria</taxon>
        <taxon>Hyphomicrobiales</taxon>
        <taxon>Aurantimonadaceae</taxon>
        <taxon>Jiella</taxon>
    </lineage>
</organism>
<evidence type="ECO:0000256" key="4">
    <source>
        <dbReference type="ARBA" id="ARBA00022475"/>
    </source>
</evidence>
<dbReference type="EMBL" id="JAJUWU010000021">
    <property type="protein sequence ID" value="MCE7030125.1"/>
    <property type="molecule type" value="Genomic_DNA"/>
</dbReference>
<dbReference type="Pfam" id="PF08352">
    <property type="entry name" value="oligo_HPY"/>
    <property type="match status" value="2"/>
</dbReference>
<evidence type="ECO:0000256" key="7">
    <source>
        <dbReference type="ARBA" id="ARBA00023136"/>
    </source>
</evidence>
<keyword evidence="3" id="KW-0813">Transport</keyword>
<dbReference type="NCBIfam" id="NF008453">
    <property type="entry name" value="PRK11308.1"/>
    <property type="match status" value="2"/>
</dbReference>
<dbReference type="Gene3D" id="3.40.50.300">
    <property type="entry name" value="P-loop containing nucleotide triphosphate hydrolases"/>
    <property type="match status" value="2"/>
</dbReference>
<dbReference type="NCBIfam" id="TIGR01727">
    <property type="entry name" value="oligo_HPY"/>
    <property type="match status" value="2"/>
</dbReference>
<dbReference type="InterPro" id="IPR003593">
    <property type="entry name" value="AAA+_ATPase"/>
</dbReference>
<dbReference type="InterPro" id="IPR050388">
    <property type="entry name" value="ABC_Ni/Peptide_Import"/>
</dbReference>
<name>A0A9X1P4J2_9HYPH</name>
<feature type="domain" description="ABC transporter" evidence="8">
    <location>
        <begin position="360"/>
        <end position="605"/>
    </location>
</feature>
<comment type="subcellular location">
    <subcellularLocation>
        <location evidence="1">Cell inner membrane</location>
        <topology evidence="1">Peripheral membrane protein</topology>
    </subcellularLocation>
</comment>
<dbReference type="AlphaFoldDB" id="A0A9X1P4J2"/>
<evidence type="ECO:0000313" key="10">
    <source>
        <dbReference type="Proteomes" id="UP001139035"/>
    </source>
</evidence>
<evidence type="ECO:0000256" key="3">
    <source>
        <dbReference type="ARBA" id="ARBA00022448"/>
    </source>
</evidence>
<protein>
    <submittedName>
        <fullName evidence="9">ABC transporter ATP-binding protein</fullName>
    </submittedName>
</protein>
<dbReference type="CDD" id="cd03257">
    <property type="entry name" value="ABC_NikE_OppD_transporters"/>
    <property type="match status" value="2"/>
</dbReference>
<sequence length="690" mass="73874">MSRTSTISPDAAEASPALELDDLSVAYTVRGRDLPVLANVSLTIARGEAYGLVGESGSGKSTVALALQRVLPANGRICGGYARVAGKDVAELGAAELRRMRAKDVAMVFQDPGKALNPSLTVGRQMAEVFEILGSSGSEARKRGEEMLGRVRISDPARVMASFPHQLSGGMQQRVVIAMALAKDPALLILDEPTTGLDATIEAEVLDLVDTLRQEFGAAVLFISHNLAAVASLCNRVGVLYAGKLVEEGPARELFSDPRHPYTAGLLRCLPRAGFKGGAALDNIPGFPPPPGSITSGCVFAPRCGLVQDRCRIDEPPLYEVGNGRGSRCHFHDRVDDLPRMSEAPPVNTPERGPEVEPVLKLEHLSKTYTLPGNRKVQALRDVSLTLDPGETLGLVGESGSGKSTLANLVLGLAEHDEGGRIDLDGKPIPADVHARPREAVKAIQIVFQNPDSALNRAHTVKHLIGRAVEKLAGIAGKQRDSRVRHLLEAVRLTPRQLPAKPRQLSGGMKQRVAVARAFAADPRVIVCDEPTSALDVSVQSAILNLLSELQAERQVSYILISHDLGVVRHLSDRIAVMYLGRLMEIGPARSVIEGPHHPYTEALLSAAPTVTGERGARIRLEGQIPSPIDPPSGCVFNTRCPRKFAKICETEEPPFVLDDEGHAIRCHLPREKLGRGRKMEGVAVGEAGA</sequence>
<keyword evidence="6 9" id="KW-0067">ATP-binding</keyword>
<evidence type="ECO:0000259" key="8">
    <source>
        <dbReference type="PROSITE" id="PS50893"/>
    </source>
</evidence>
<reference evidence="9" key="1">
    <citation type="submission" date="2022-01" db="EMBL/GenBank/DDBJ databases">
        <title>Jiella avicenniae sp. nov., a novel endophytic bacterium isolated from bark of Avicennia marina.</title>
        <authorList>
            <person name="Tuo L."/>
        </authorList>
    </citation>
    <scope>NUCLEOTIDE SEQUENCE</scope>
    <source>
        <strain evidence="9">CBK1P-4</strain>
    </source>
</reference>
<keyword evidence="5" id="KW-0547">Nucleotide-binding</keyword>
<dbReference type="InterPro" id="IPR003439">
    <property type="entry name" value="ABC_transporter-like_ATP-bd"/>
</dbReference>
<dbReference type="GO" id="GO:0055085">
    <property type="term" value="P:transmembrane transport"/>
    <property type="evidence" value="ECO:0007669"/>
    <property type="project" value="UniProtKB-ARBA"/>
</dbReference>
<accession>A0A9X1P4J2</accession>
<dbReference type="GO" id="GO:0005886">
    <property type="term" value="C:plasma membrane"/>
    <property type="evidence" value="ECO:0007669"/>
    <property type="project" value="UniProtKB-SubCell"/>
</dbReference>
<dbReference type="Proteomes" id="UP001139035">
    <property type="component" value="Unassembled WGS sequence"/>
</dbReference>
<dbReference type="GO" id="GO:0016887">
    <property type="term" value="F:ATP hydrolysis activity"/>
    <property type="evidence" value="ECO:0007669"/>
    <property type="project" value="InterPro"/>
</dbReference>
<comment type="similarity">
    <text evidence="2">Belongs to the ABC transporter superfamily.</text>
</comment>
<keyword evidence="7" id="KW-0472">Membrane</keyword>
<dbReference type="SMART" id="SM00382">
    <property type="entry name" value="AAA"/>
    <property type="match status" value="2"/>
</dbReference>
<evidence type="ECO:0000256" key="2">
    <source>
        <dbReference type="ARBA" id="ARBA00005417"/>
    </source>
</evidence>
<dbReference type="PROSITE" id="PS50893">
    <property type="entry name" value="ABC_TRANSPORTER_2"/>
    <property type="match status" value="2"/>
</dbReference>
<evidence type="ECO:0000256" key="5">
    <source>
        <dbReference type="ARBA" id="ARBA00022741"/>
    </source>
</evidence>
<evidence type="ECO:0000256" key="6">
    <source>
        <dbReference type="ARBA" id="ARBA00022840"/>
    </source>
</evidence>
<dbReference type="PANTHER" id="PTHR43297">
    <property type="entry name" value="OLIGOPEPTIDE TRANSPORT ATP-BINDING PROTEIN APPD"/>
    <property type="match status" value="1"/>
</dbReference>
<evidence type="ECO:0000313" key="9">
    <source>
        <dbReference type="EMBL" id="MCE7030125.1"/>
    </source>
</evidence>
<dbReference type="InterPro" id="IPR017871">
    <property type="entry name" value="ABC_transporter-like_CS"/>
</dbReference>
<dbReference type="InterPro" id="IPR013563">
    <property type="entry name" value="Oligopep_ABC_C"/>
</dbReference>
<keyword evidence="10" id="KW-1185">Reference proteome</keyword>
<proteinExistence type="inferred from homology"/>